<protein>
    <submittedName>
        <fullName evidence="2">N-acyl-L-homoserine lactone synthetase</fullName>
    </submittedName>
</protein>
<feature type="domain" description="N-acyl amino acid synthase FeeM catalytic core" evidence="1">
    <location>
        <begin position="53"/>
        <end position="217"/>
    </location>
</feature>
<evidence type="ECO:0000313" key="2">
    <source>
        <dbReference type="EMBL" id="ACN15117.1"/>
    </source>
</evidence>
<name>C0QCP0_DESAH</name>
<dbReference type="eggNOG" id="COG0476">
    <property type="taxonomic scope" value="Bacteria"/>
</dbReference>
<dbReference type="HOGENOM" id="CLU_076553_0_0_7"/>
<organism evidence="2 3">
    <name type="scientific">Desulforapulum autotrophicum (strain ATCC 43914 / DSM 3382 / VKM B-1955 / HRM2)</name>
    <name type="common">Desulfobacterium autotrophicum</name>
    <dbReference type="NCBI Taxonomy" id="177437"/>
    <lineage>
        <taxon>Bacteria</taxon>
        <taxon>Pseudomonadati</taxon>
        <taxon>Thermodesulfobacteriota</taxon>
        <taxon>Desulfobacteria</taxon>
        <taxon>Desulfobacterales</taxon>
        <taxon>Desulfobacteraceae</taxon>
        <taxon>Desulforapulum</taxon>
    </lineage>
</organism>
<evidence type="ECO:0000259" key="1">
    <source>
        <dbReference type="Pfam" id="PF21926"/>
    </source>
</evidence>
<evidence type="ECO:0000313" key="3">
    <source>
        <dbReference type="Proteomes" id="UP000000442"/>
    </source>
</evidence>
<gene>
    <name evidence="2" type="ordered locus">HRM2_20160</name>
</gene>
<dbReference type="Gene3D" id="3.40.630.30">
    <property type="match status" value="1"/>
</dbReference>
<dbReference type="RefSeq" id="WP_015903895.1">
    <property type="nucleotide sequence ID" value="NC_012108.1"/>
</dbReference>
<dbReference type="Proteomes" id="UP000000442">
    <property type="component" value="Chromosome"/>
</dbReference>
<sequence length="299" mass="35253">MVTQYFRKLKRNALRLLPSPIRRQLIRQIIPPVRLNLDNTIFRCADSFDDYIKAFRLVHDVYVQAGYMDPQPSALRITPYHGNPLSRVFLGMYKVKSREVPIYTVSMFPDCEEQGLPMDQAFRRELDCLRSQGRMMVEIGALASDPDHRQNNMNIPMLGNRMVQKYAFDYLNAHDMVITVHPKYRWVYSDLLLFEEIGRVDQYGYVRNNPAVAMRLDLTTVEERYRKVYGHMPREKNLHRFFFEKESSSIVLPKTTSIFNKDLVRSLLNDSLVYESMTCRVRQENRKGNIPVQVQRALF</sequence>
<dbReference type="InterPro" id="IPR054597">
    <property type="entry name" value="FeeM_cat"/>
</dbReference>
<dbReference type="STRING" id="177437.HRM2_20160"/>
<reference evidence="2 3" key="1">
    <citation type="journal article" date="2009" name="Environ. Microbiol.">
        <title>Genome sequence of Desulfobacterium autotrophicum HRM2, a marine sulfate reducer oxidizing organic carbon completely to carbon dioxide.</title>
        <authorList>
            <person name="Strittmatter A.W."/>
            <person name="Liesegang H."/>
            <person name="Rabus R."/>
            <person name="Decker I."/>
            <person name="Amann J."/>
            <person name="Andres S."/>
            <person name="Henne A."/>
            <person name="Fricke W.F."/>
            <person name="Martinez-Arias R."/>
            <person name="Bartels D."/>
            <person name="Goesmann A."/>
            <person name="Krause L."/>
            <person name="Puehler A."/>
            <person name="Klenk H.P."/>
            <person name="Richter M."/>
            <person name="Schuler M."/>
            <person name="Gloeckner F.O."/>
            <person name="Meyerdierks A."/>
            <person name="Gottschalk G."/>
            <person name="Amann R."/>
        </authorList>
    </citation>
    <scope>NUCLEOTIDE SEQUENCE [LARGE SCALE GENOMIC DNA]</scope>
    <source>
        <strain evidence="3">ATCC 43914 / DSM 3382 / HRM2</strain>
    </source>
</reference>
<proteinExistence type="predicted"/>
<dbReference type="AlphaFoldDB" id="C0QCP0"/>
<keyword evidence="3" id="KW-1185">Reference proteome</keyword>
<dbReference type="EMBL" id="CP001087">
    <property type="protein sequence ID" value="ACN15117.1"/>
    <property type="molecule type" value="Genomic_DNA"/>
</dbReference>
<accession>C0QCP0</accession>
<dbReference type="KEGG" id="dat:HRM2_20160"/>
<dbReference type="Pfam" id="PF21926">
    <property type="entry name" value="FeeM"/>
    <property type="match status" value="1"/>
</dbReference>